<name>A0ABW4Q3W9_9MICO</name>
<keyword evidence="1" id="KW-0472">Membrane</keyword>
<dbReference type="RefSeq" id="WP_343905840.1">
    <property type="nucleotide sequence ID" value="NZ_BAAAIS010000003.1"/>
</dbReference>
<reference evidence="3" key="1">
    <citation type="journal article" date="2019" name="Int. J. Syst. Evol. Microbiol.">
        <title>The Global Catalogue of Microorganisms (GCM) 10K type strain sequencing project: providing services to taxonomists for standard genome sequencing and annotation.</title>
        <authorList>
            <consortium name="The Broad Institute Genomics Platform"/>
            <consortium name="The Broad Institute Genome Sequencing Center for Infectious Disease"/>
            <person name="Wu L."/>
            <person name="Ma J."/>
        </authorList>
    </citation>
    <scope>NUCLEOTIDE SEQUENCE [LARGE SCALE GENOMIC DNA]</scope>
    <source>
        <strain evidence="3">JCM 11650</strain>
    </source>
</reference>
<keyword evidence="1" id="KW-0812">Transmembrane</keyword>
<gene>
    <name evidence="2" type="ORF">ACFSDA_15090</name>
</gene>
<evidence type="ECO:0000256" key="1">
    <source>
        <dbReference type="SAM" id="Phobius"/>
    </source>
</evidence>
<evidence type="ECO:0000313" key="3">
    <source>
        <dbReference type="Proteomes" id="UP001597280"/>
    </source>
</evidence>
<feature type="transmembrane region" description="Helical" evidence="1">
    <location>
        <begin position="6"/>
        <end position="31"/>
    </location>
</feature>
<dbReference type="Proteomes" id="UP001597280">
    <property type="component" value="Unassembled WGS sequence"/>
</dbReference>
<dbReference type="EMBL" id="JBHUFL010000003">
    <property type="protein sequence ID" value="MFD1836388.1"/>
    <property type="molecule type" value="Genomic_DNA"/>
</dbReference>
<proteinExistence type="predicted"/>
<protein>
    <submittedName>
        <fullName evidence="2">Uncharacterized protein</fullName>
    </submittedName>
</protein>
<organism evidence="2 3">
    <name type="scientific">Brachybacterium rhamnosum</name>
    <dbReference type="NCBI Taxonomy" id="173361"/>
    <lineage>
        <taxon>Bacteria</taxon>
        <taxon>Bacillati</taxon>
        <taxon>Actinomycetota</taxon>
        <taxon>Actinomycetes</taxon>
        <taxon>Micrococcales</taxon>
        <taxon>Dermabacteraceae</taxon>
        <taxon>Brachybacterium</taxon>
    </lineage>
</organism>
<keyword evidence="1" id="KW-1133">Transmembrane helix</keyword>
<evidence type="ECO:0000313" key="2">
    <source>
        <dbReference type="EMBL" id="MFD1836388.1"/>
    </source>
</evidence>
<accession>A0ABW4Q3W9</accession>
<comment type="caution">
    <text evidence="2">The sequence shown here is derived from an EMBL/GenBank/DDBJ whole genome shotgun (WGS) entry which is preliminary data.</text>
</comment>
<keyword evidence="3" id="KW-1185">Reference proteome</keyword>
<sequence length="44" mass="4640">MTALQAIADLIIHAAMAVILLGATATSIALLTEQAHLIKKDLNR</sequence>